<dbReference type="EMBL" id="CAEZYZ010000087">
    <property type="protein sequence ID" value="CAB4746897.1"/>
    <property type="molecule type" value="Genomic_DNA"/>
</dbReference>
<name>A0A6J6TK04_9ZZZZ</name>
<gene>
    <name evidence="1" type="ORF">UFOPK2810_00640</name>
</gene>
<proteinExistence type="predicted"/>
<reference evidence="1" key="1">
    <citation type="submission" date="2020-05" db="EMBL/GenBank/DDBJ databases">
        <authorList>
            <person name="Chiriac C."/>
            <person name="Salcher M."/>
            <person name="Ghai R."/>
            <person name="Kavagutti S V."/>
        </authorList>
    </citation>
    <scope>NUCLEOTIDE SEQUENCE</scope>
</reference>
<organism evidence="1">
    <name type="scientific">freshwater metagenome</name>
    <dbReference type="NCBI Taxonomy" id="449393"/>
    <lineage>
        <taxon>unclassified sequences</taxon>
        <taxon>metagenomes</taxon>
        <taxon>ecological metagenomes</taxon>
    </lineage>
</organism>
<dbReference type="AlphaFoldDB" id="A0A6J6TK04"/>
<sequence>MTRRDRQRQGEPEGIDGTFPHFTPGTGVWFRAHSHRPRQRDGGCWFYSSVPGTDGTVGGRFDLAHPAGSCCWASSEVAAARERLGRPGRLIAHDEVEGVRISRAEYDPGRLADLLASDAVLHGVTQELSSAVSYELAQRWAAAFADASFDGVRYQPRFTTERAQAVACFAASGRPRPARAVDSSRPMADVLQESGCDVLSHPSSRDLSPLLD</sequence>
<accession>A0A6J6TK04</accession>
<evidence type="ECO:0000313" key="1">
    <source>
        <dbReference type="EMBL" id="CAB4746897.1"/>
    </source>
</evidence>
<protein>
    <submittedName>
        <fullName evidence="1">Unannotated protein</fullName>
    </submittedName>
</protein>